<organism evidence="1 2">
    <name type="scientific">Olivibacter domesticus</name>
    <name type="common">Pseudosphingobacterium domesticum</name>
    <dbReference type="NCBI Taxonomy" id="407022"/>
    <lineage>
        <taxon>Bacteria</taxon>
        <taxon>Pseudomonadati</taxon>
        <taxon>Bacteroidota</taxon>
        <taxon>Sphingobacteriia</taxon>
        <taxon>Sphingobacteriales</taxon>
        <taxon>Sphingobacteriaceae</taxon>
        <taxon>Olivibacter</taxon>
    </lineage>
</organism>
<reference evidence="2" key="1">
    <citation type="submission" date="2016-10" db="EMBL/GenBank/DDBJ databases">
        <authorList>
            <person name="Varghese N."/>
            <person name="Submissions S."/>
        </authorList>
    </citation>
    <scope>NUCLEOTIDE SEQUENCE [LARGE SCALE GENOMIC DNA]</scope>
    <source>
        <strain evidence="2">DSM 18733</strain>
    </source>
</reference>
<dbReference type="AlphaFoldDB" id="A0A1H7JRJ1"/>
<keyword evidence="2" id="KW-1185">Reference proteome</keyword>
<dbReference type="EMBL" id="FOAF01000001">
    <property type="protein sequence ID" value="SEK76437.1"/>
    <property type="molecule type" value="Genomic_DNA"/>
</dbReference>
<proteinExistence type="predicted"/>
<accession>A0A1H7JRJ1</accession>
<name>A0A1H7JRJ1_OLID1</name>
<evidence type="ECO:0000313" key="2">
    <source>
        <dbReference type="Proteomes" id="UP000199421"/>
    </source>
</evidence>
<sequence>MKEADVGLSQQKGLAHVYSEKRVEHGRLPCRLMEIVCNSFPLSLCKVQYISVYLIKRHNTILEFKLVYEFIDFHCIKTIL</sequence>
<gene>
    <name evidence="1" type="ORF">SAMN05661044_01086</name>
</gene>
<evidence type="ECO:0000313" key="1">
    <source>
        <dbReference type="EMBL" id="SEK76437.1"/>
    </source>
</evidence>
<dbReference type="Proteomes" id="UP000199421">
    <property type="component" value="Unassembled WGS sequence"/>
</dbReference>
<dbReference type="STRING" id="407022.SAMN05661044_01086"/>
<protein>
    <submittedName>
        <fullName evidence="1">Uncharacterized protein</fullName>
    </submittedName>
</protein>